<dbReference type="KEGG" id="mgel:G5B37_06615"/>
<dbReference type="InterPro" id="IPR001405">
    <property type="entry name" value="UPF0758"/>
</dbReference>
<dbReference type="AlphaFoldDB" id="A0A6G6GKY9"/>
<dbReference type="Pfam" id="PF04002">
    <property type="entry name" value="RadC"/>
    <property type="match status" value="1"/>
</dbReference>
<dbReference type="RefSeq" id="WP_164679270.1">
    <property type="nucleotide sequence ID" value="NZ_CP049057.1"/>
</dbReference>
<proteinExistence type="inferred from homology"/>
<feature type="domain" description="MPN" evidence="7">
    <location>
        <begin position="110"/>
        <end position="232"/>
    </location>
</feature>
<keyword evidence="4" id="KW-0862">Zinc</keyword>
<evidence type="ECO:0000256" key="4">
    <source>
        <dbReference type="ARBA" id="ARBA00022833"/>
    </source>
</evidence>
<keyword evidence="1" id="KW-0645">Protease</keyword>
<protein>
    <submittedName>
        <fullName evidence="8">JAB domain-containing protein</fullName>
    </submittedName>
</protein>
<keyword evidence="9" id="KW-1185">Reference proteome</keyword>
<dbReference type="Pfam" id="PF20582">
    <property type="entry name" value="UPF0758_N"/>
    <property type="match status" value="1"/>
</dbReference>
<dbReference type="NCBIfam" id="TIGR00608">
    <property type="entry name" value="radc"/>
    <property type="match status" value="1"/>
</dbReference>
<evidence type="ECO:0000313" key="9">
    <source>
        <dbReference type="Proteomes" id="UP000505306"/>
    </source>
</evidence>
<evidence type="ECO:0000256" key="5">
    <source>
        <dbReference type="ARBA" id="ARBA00023049"/>
    </source>
</evidence>
<evidence type="ECO:0000256" key="3">
    <source>
        <dbReference type="ARBA" id="ARBA00022801"/>
    </source>
</evidence>
<dbReference type="GO" id="GO:0046872">
    <property type="term" value="F:metal ion binding"/>
    <property type="evidence" value="ECO:0007669"/>
    <property type="project" value="UniProtKB-KW"/>
</dbReference>
<accession>A0A6G6GKY9</accession>
<dbReference type="InterPro" id="IPR025657">
    <property type="entry name" value="RadC_JAB"/>
</dbReference>
<gene>
    <name evidence="8" type="ORF">G5B37_06615</name>
</gene>
<dbReference type="EMBL" id="CP049057">
    <property type="protein sequence ID" value="QIE59245.1"/>
    <property type="molecule type" value="Genomic_DNA"/>
</dbReference>
<organism evidence="8 9">
    <name type="scientific">Rasiella rasia</name>
    <dbReference type="NCBI Taxonomy" id="2744027"/>
    <lineage>
        <taxon>Bacteria</taxon>
        <taxon>Pseudomonadati</taxon>
        <taxon>Bacteroidota</taxon>
        <taxon>Flavobacteriia</taxon>
        <taxon>Flavobacteriales</taxon>
        <taxon>Flavobacteriaceae</taxon>
        <taxon>Rasiella</taxon>
    </lineage>
</organism>
<evidence type="ECO:0000313" key="8">
    <source>
        <dbReference type="EMBL" id="QIE59245.1"/>
    </source>
</evidence>
<dbReference type="Gene3D" id="3.40.140.10">
    <property type="entry name" value="Cytidine Deaminase, domain 2"/>
    <property type="match status" value="1"/>
</dbReference>
<keyword evidence="5" id="KW-0482">Metalloprotease</keyword>
<evidence type="ECO:0000256" key="6">
    <source>
        <dbReference type="RuleBase" id="RU003797"/>
    </source>
</evidence>
<comment type="similarity">
    <text evidence="6">Belongs to the UPF0758 family.</text>
</comment>
<dbReference type="PROSITE" id="PS01302">
    <property type="entry name" value="UPF0758"/>
    <property type="match status" value="1"/>
</dbReference>
<dbReference type="PANTHER" id="PTHR30471">
    <property type="entry name" value="DNA REPAIR PROTEIN RADC"/>
    <property type="match status" value="1"/>
</dbReference>
<evidence type="ECO:0000256" key="2">
    <source>
        <dbReference type="ARBA" id="ARBA00022723"/>
    </source>
</evidence>
<evidence type="ECO:0000259" key="7">
    <source>
        <dbReference type="PROSITE" id="PS50249"/>
    </source>
</evidence>
<name>A0A6G6GKY9_9FLAO</name>
<keyword evidence="3" id="KW-0378">Hydrolase</keyword>
<dbReference type="CDD" id="cd08071">
    <property type="entry name" value="MPN_DUF2466"/>
    <property type="match status" value="1"/>
</dbReference>
<dbReference type="InterPro" id="IPR037518">
    <property type="entry name" value="MPN"/>
</dbReference>
<reference evidence="8 9" key="1">
    <citation type="submission" date="2020-02" db="EMBL/GenBank/DDBJ databases">
        <title>Complete genome sequence of Flavobacteriaceae bacterium.</title>
        <authorList>
            <person name="Kim S.-J."/>
            <person name="Kim Y.-S."/>
            <person name="Kim K.-H."/>
        </authorList>
    </citation>
    <scope>NUCLEOTIDE SEQUENCE [LARGE SCALE GENOMIC DNA]</scope>
    <source>
        <strain evidence="8 9">RR4-40</strain>
    </source>
</reference>
<dbReference type="GO" id="GO:0008237">
    <property type="term" value="F:metallopeptidase activity"/>
    <property type="evidence" value="ECO:0007669"/>
    <property type="project" value="UniProtKB-KW"/>
</dbReference>
<evidence type="ECO:0000256" key="1">
    <source>
        <dbReference type="ARBA" id="ARBA00022670"/>
    </source>
</evidence>
<dbReference type="InterPro" id="IPR020891">
    <property type="entry name" value="UPF0758_CS"/>
</dbReference>
<dbReference type="InterPro" id="IPR046778">
    <property type="entry name" value="UPF0758_N"/>
</dbReference>
<dbReference type="PANTHER" id="PTHR30471:SF3">
    <property type="entry name" value="UPF0758 PROTEIN YEES-RELATED"/>
    <property type="match status" value="1"/>
</dbReference>
<dbReference type="NCBIfam" id="NF000642">
    <property type="entry name" value="PRK00024.1"/>
    <property type="match status" value="1"/>
</dbReference>
<dbReference type="PROSITE" id="PS50249">
    <property type="entry name" value="MPN"/>
    <property type="match status" value="1"/>
</dbReference>
<dbReference type="GO" id="GO:0006508">
    <property type="term" value="P:proteolysis"/>
    <property type="evidence" value="ECO:0007669"/>
    <property type="project" value="UniProtKB-KW"/>
</dbReference>
<sequence length="232" mass="25168">MNKQVTSFSIKNWSESDRPREKLLLKGKSALSDAELLAIIIGSGNKNESAVALSQRILASSNHNLNSLGKLDINELMTFKGIGEAKAVTIAAALELGRRRNSEVIRQKNQITSSQSVFELLGATLGELPHEEFWIVYLDNSNKVLQAVQLSKGGITGTLVDVRIVFKKALLLGAVGVILAHNHPSGTLKPSQADIQLTQKLKTAGQQLDVKVLDHVIITESAYFSFADEGLL</sequence>
<keyword evidence="2" id="KW-0479">Metal-binding</keyword>
<dbReference type="Proteomes" id="UP000505306">
    <property type="component" value="Chromosome"/>
</dbReference>